<keyword evidence="2" id="KW-1185">Reference proteome</keyword>
<dbReference type="Proteomes" id="UP000588158">
    <property type="component" value="Unassembled WGS sequence"/>
</dbReference>
<name>A0A841AF71_9MICO</name>
<dbReference type="AlphaFoldDB" id="A0A841AF71"/>
<reference evidence="1 2" key="1">
    <citation type="submission" date="2020-08" db="EMBL/GenBank/DDBJ databases">
        <title>Sequencing the genomes of 1000 actinobacteria strains.</title>
        <authorList>
            <person name="Klenk H.-P."/>
        </authorList>
    </citation>
    <scope>NUCLEOTIDE SEQUENCE [LARGE SCALE GENOMIC DNA]</scope>
    <source>
        <strain evidence="1 2">DSM 28796</strain>
    </source>
</reference>
<evidence type="ECO:0000313" key="1">
    <source>
        <dbReference type="EMBL" id="MBB5831920.1"/>
    </source>
</evidence>
<dbReference type="EMBL" id="JACHLZ010000001">
    <property type="protein sequence ID" value="MBB5831920.1"/>
    <property type="molecule type" value="Genomic_DNA"/>
</dbReference>
<sequence length="61" mass="6437">MVGKVHTPAQDGDIELAIARASRVWDEAVIPDWLDGSNAHLGGRARARSSSAAAVESRIVV</sequence>
<gene>
    <name evidence="1" type="ORF">HNR70_001733</name>
</gene>
<organism evidence="1 2">
    <name type="scientific">Brachybacterium aquaticum</name>
    <dbReference type="NCBI Taxonomy" id="1432564"/>
    <lineage>
        <taxon>Bacteria</taxon>
        <taxon>Bacillati</taxon>
        <taxon>Actinomycetota</taxon>
        <taxon>Actinomycetes</taxon>
        <taxon>Micrococcales</taxon>
        <taxon>Dermabacteraceae</taxon>
        <taxon>Brachybacterium</taxon>
    </lineage>
</organism>
<dbReference type="RefSeq" id="WP_184325313.1">
    <property type="nucleotide sequence ID" value="NZ_JACHLZ010000001.1"/>
</dbReference>
<evidence type="ECO:0000313" key="2">
    <source>
        <dbReference type="Proteomes" id="UP000588158"/>
    </source>
</evidence>
<comment type="caution">
    <text evidence="1">The sequence shown here is derived from an EMBL/GenBank/DDBJ whole genome shotgun (WGS) entry which is preliminary data.</text>
</comment>
<proteinExistence type="predicted"/>
<protein>
    <submittedName>
        <fullName evidence="1">Uncharacterized protein</fullName>
    </submittedName>
</protein>
<accession>A0A841AF71</accession>